<keyword evidence="3 6" id="KW-1133">Transmembrane helix</keyword>
<dbReference type="CDD" id="cd18577">
    <property type="entry name" value="ABC_6TM_Pgp_ABCB1_D1_like"/>
    <property type="match status" value="1"/>
</dbReference>
<dbReference type="InterPro" id="IPR027417">
    <property type="entry name" value="P-loop_NTPase"/>
</dbReference>
<feature type="domain" description="ABC transmembrane type-1" evidence="7">
    <location>
        <begin position="20"/>
        <end position="309"/>
    </location>
</feature>
<evidence type="ECO:0000256" key="5">
    <source>
        <dbReference type="SAM" id="MobiDB-lite"/>
    </source>
</evidence>
<dbReference type="GO" id="GO:0005886">
    <property type="term" value="C:plasma membrane"/>
    <property type="evidence" value="ECO:0007669"/>
    <property type="project" value="TreeGrafter"/>
</dbReference>
<proteinExistence type="predicted"/>
<dbReference type="InterPro" id="IPR011527">
    <property type="entry name" value="ABC1_TM_dom"/>
</dbReference>
<evidence type="ECO:0000256" key="3">
    <source>
        <dbReference type="ARBA" id="ARBA00022989"/>
    </source>
</evidence>
<dbReference type="SUPFAM" id="SSF90123">
    <property type="entry name" value="ABC transporter transmembrane region"/>
    <property type="match status" value="1"/>
</dbReference>
<dbReference type="Gene3D" id="1.20.1560.10">
    <property type="entry name" value="ABC transporter type 1, transmembrane domain"/>
    <property type="match status" value="1"/>
</dbReference>
<protein>
    <submittedName>
        <fullName evidence="8">p-glycoprotein 17</fullName>
    </submittedName>
</protein>
<evidence type="ECO:0000256" key="4">
    <source>
        <dbReference type="ARBA" id="ARBA00023136"/>
    </source>
</evidence>
<dbReference type="OrthoDB" id="6500128at2759"/>
<keyword evidence="2 6" id="KW-0812">Transmembrane</keyword>
<keyword evidence="9" id="KW-1185">Reference proteome</keyword>
<comment type="caution">
    <text evidence="8">The sequence shown here is derived from an EMBL/GenBank/DDBJ whole genome shotgun (WGS) entry which is preliminary data.</text>
</comment>
<evidence type="ECO:0000256" key="1">
    <source>
        <dbReference type="ARBA" id="ARBA00004141"/>
    </source>
</evidence>
<dbReference type="AlphaFoldDB" id="A0A7J0D7S2"/>
<dbReference type="Pfam" id="PF00664">
    <property type="entry name" value="ABC_membrane"/>
    <property type="match status" value="1"/>
</dbReference>
<feature type="transmembrane region" description="Helical" evidence="6">
    <location>
        <begin position="171"/>
        <end position="191"/>
    </location>
</feature>
<accession>A0A7J0D7S2</accession>
<dbReference type="InterPro" id="IPR036640">
    <property type="entry name" value="ABC1_TM_sf"/>
</dbReference>
<organism evidence="8 9">
    <name type="scientific">Actinidia rufa</name>
    <dbReference type="NCBI Taxonomy" id="165716"/>
    <lineage>
        <taxon>Eukaryota</taxon>
        <taxon>Viridiplantae</taxon>
        <taxon>Streptophyta</taxon>
        <taxon>Embryophyta</taxon>
        <taxon>Tracheophyta</taxon>
        <taxon>Spermatophyta</taxon>
        <taxon>Magnoliopsida</taxon>
        <taxon>eudicotyledons</taxon>
        <taxon>Gunneridae</taxon>
        <taxon>Pentapetalae</taxon>
        <taxon>asterids</taxon>
        <taxon>Ericales</taxon>
        <taxon>Actinidiaceae</taxon>
        <taxon>Actinidia</taxon>
    </lineage>
</organism>
<dbReference type="FunFam" id="1.20.1560.10:FF:000207">
    <property type="entry name" value="ABC transporter B family member 15-like"/>
    <property type="match status" value="1"/>
</dbReference>
<evidence type="ECO:0000259" key="7">
    <source>
        <dbReference type="PROSITE" id="PS50929"/>
    </source>
</evidence>
<evidence type="ECO:0000256" key="2">
    <source>
        <dbReference type="ARBA" id="ARBA00022692"/>
    </source>
</evidence>
<sequence>MGKKDGILRYADQVDKLLMLLGTLGSMGDGLQIPLMMFVLSDVINEYGNLNSNVPKSSVDKHALRLFYVAIVVGLSAFVEGLCWARTAERQTSRMRVKYLKSVLRQDVGFFDTQAVDSSATYQVVSTISADSNSIQIAIGEKIPDSIAYMSSFFFCFIFAFVLSWKLTLAAIPFTLLFIVPGLGFGTHMMAVGMKMVESYGVAGGIAEQAISSIRTVYSYVGESQTLERFSQALQKTMELGIKQGFARGVMMGSMGMIYVSWAFQAWLGSILVSKKGEKGGDVFVAGFNVLMAGLNILTALPNLTAITEAKAAATRITEMMDREPVIDSEDRKGKALSHVRGEIEFKAISYRKRSFKFLPKFDIRYHHKMMGGGPLSPMSVRTGVPLSPTRVRISPYKMTLPSSPLSRRSSGQNTPVLQPSSPFSPAISVSTPYSVQFNDSFDSDDEDFLPTEKSDSFPMAAFLVLLFTAYTIAEAGSMTKDLSRGNNAKSNSIAVIKEGKVVEQGSHSDLMSAGRNGAYYSLVKLQGSSSPYR</sequence>
<feature type="transmembrane region" description="Helical" evidence="6">
    <location>
        <begin position="147"/>
        <end position="165"/>
    </location>
</feature>
<evidence type="ECO:0000256" key="6">
    <source>
        <dbReference type="SAM" id="Phobius"/>
    </source>
</evidence>
<comment type="subcellular location">
    <subcellularLocation>
        <location evidence="1">Membrane</location>
        <topology evidence="1">Multi-pass membrane protein</topology>
    </subcellularLocation>
</comment>
<evidence type="ECO:0000313" key="9">
    <source>
        <dbReference type="Proteomes" id="UP000585474"/>
    </source>
</evidence>
<name>A0A7J0D7S2_9ERIC</name>
<dbReference type="PANTHER" id="PTHR24222:SF48">
    <property type="entry name" value="ABC TRANSPORTER B FAMILY MEMBER 15"/>
    <property type="match status" value="1"/>
</dbReference>
<feature type="region of interest" description="Disordered" evidence="5">
    <location>
        <begin position="398"/>
        <end position="424"/>
    </location>
</feature>
<dbReference type="GO" id="GO:0005524">
    <property type="term" value="F:ATP binding"/>
    <property type="evidence" value="ECO:0007669"/>
    <property type="project" value="InterPro"/>
</dbReference>
<dbReference type="PANTHER" id="PTHR24222">
    <property type="entry name" value="ABC TRANSPORTER B FAMILY"/>
    <property type="match status" value="1"/>
</dbReference>
<feature type="transmembrane region" description="Helical" evidence="6">
    <location>
        <begin position="245"/>
        <end position="264"/>
    </location>
</feature>
<feature type="compositionally biased region" description="Low complexity" evidence="5">
    <location>
        <begin position="401"/>
        <end position="411"/>
    </location>
</feature>
<keyword evidence="4 6" id="KW-0472">Membrane</keyword>
<reference evidence="9" key="1">
    <citation type="submission" date="2019-07" db="EMBL/GenBank/DDBJ databases">
        <title>De Novo Assembly of kiwifruit Actinidia rufa.</title>
        <authorList>
            <person name="Sugita-Konishi S."/>
            <person name="Sato K."/>
            <person name="Mori E."/>
            <person name="Abe Y."/>
            <person name="Kisaki G."/>
            <person name="Hamano K."/>
            <person name="Suezawa K."/>
            <person name="Otani M."/>
            <person name="Fukuda T."/>
            <person name="Manabe T."/>
            <person name="Gomi K."/>
            <person name="Tabuchi M."/>
            <person name="Akimitsu K."/>
            <person name="Kataoka I."/>
        </authorList>
    </citation>
    <scope>NUCLEOTIDE SEQUENCE [LARGE SCALE GENOMIC DNA]</scope>
    <source>
        <strain evidence="9">cv. Fuchu</strain>
    </source>
</reference>
<feature type="transmembrane region" description="Helical" evidence="6">
    <location>
        <begin position="20"/>
        <end position="44"/>
    </location>
</feature>
<dbReference type="Gene3D" id="3.40.50.300">
    <property type="entry name" value="P-loop containing nucleotide triphosphate hydrolases"/>
    <property type="match status" value="2"/>
</dbReference>
<feature type="transmembrane region" description="Helical" evidence="6">
    <location>
        <begin position="284"/>
        <end position="301"/>
    </location>
</feature>
<feature type="transmembrane region" description="Helical" evidence="6">
    <location>
        <begin position="64"/>
        <end position="85"/>
    </location>
</feature>
<dbReference type="EMBL" id="BJWL01000073">
    <property type="protein sequence ID" value="GFS29157.1"/>
    <property type="molecule type" value="Genomic_DNA"/>
</dbReference>
<gene>
    <name evidence="8" type="ORF">Acr_00g0005590</name>
</gene>
<dbReference type="PROSITE" id="PS50929">
    <property type="entry name" value="ABC_TM1F"/>
    <property type="match status" value="1"/>
</dbReference>
<evidence type="ECO:0000313" key="8">
    <source>
        <dbReference type="EMBL" id="GFS29157.1"/>
    </source>
</evidence>
<dbReference type="GO" id="GO:0140359">
    <property type="term" value="F:ABC-type transporter activity"/>
    <property type="evidence" value="ECO:0007669"/>
    <property type="project" value="InterPro"/>
</dbReference>
<dbReference type="InterPro" id="IPR039421">
    <property type="entry name" value="Type_1_exporter"/>
</dbReference>
<feature type="compositionally biased region" description="Polar residues" evidence="5">
    <location>
        <begin position="412"/>
        <end position="424"/>
    </location>
</feature>
<dbReference type="Proteomes" id="UP000585474">
    <property type="component" value="Unassembled WGS sequence"/>
</dbReference>